<proteinExistence type="predicted"/>
<dbReference type="NCBIfam" id="TIGR00277">
    <property type="entry name" value="HDIG"/>
    <property type="match status" value="1"/>
</dbReference>
<dbReference type="PANTHER" id="PTHR33594:SF1">
    <property type="entry name" value="HD_PDEASE DOMAIN-CONTAINING PROTEIN"/>
    <property type="match status" value="1"/>
</dbReference>
<reference evidence="2" key="1">
    <citation type="submission" date="2022-09" db="EMBL/GenBank/DDBJ databases">
        <title>Haloadaptaus new haloarchaeum isolated from saline soil.</title>
        <authorList>
            <person name="Duran-Viseras A."/>
            <person name="Sanchez-Porro C."/>
            <person name="Ventosa A."/>
        </authorList>
    </citation>
    <scope>NUCLEOTIDE SEQUENCE</scope>
    <source>
        <strain evidence="2">F3-133</strain>
    </source>
</reference>
<evidence type="ECO:0000313" key="2">
    <source>
        <dbReference type="EMBL" id="MCX2818806.1"/>
    </source>
</evidence>
<dbReference type="EMBL" id="RKLV01000004">
    <property type="protein sequence ID" value="MCX2818806.1"/>
    <property type="molecule type" value="Genomic_DNA"/>
</dbReference>
<dbReference type="InterPro" id="IPR006674">
    <property type="entry name" value="HD_domain"/>
</dbReference>
<evidence type="ECO:0000313" key="3">
    <source>
        <dbReference type="Proteomes" id="UP001149411"/>
    </source>
</evidence>
<dbReference type="SMART" id="SM00471">
    <property type="entry name" value="HDc"/>
    <property type="match status" value="1"/>
</dbReference>
<sequence length="234" mass="26952">MEGNYEHTETGAEEVAVVGDADAVGELSVTYEEFMEMAEYVREHLHDTVRENGDRMRWYPWHSAEYRYRHLIGVVDLAERIAREEGADVGVVRVAGVFHDAAKFQVKQEKHAEEGAWIAQKYLSRNGFPDSFIDRVARVIRDHTKEMDDGMPVESKVLIEADSIDKIGVAGATLMVMRVGYESRSHQEVPDIIDRVVRRGERVVKRIETETGMRIARERVERAKQFKAWFEDEI</sequence>
<evidence type="ECO:0000259" key="1">
    <source>
        <dbReference type="PROSITE" id="PS51831"/>
    </source>
</evidence>
<dbReference type="InterPro" id="IPR003607">
    <property type="entry name" value="HD/PDEase_dom"/>
</dbReference>
<accession>A0A9Q4C5T3</accession>
<gene>
    <name evidence="2" type="ORF">EGH25_05525</name>
</gene>
<keyword evidence="3" id="KW-1185">Reference proteome</keyword>
<feature type="domain" description="HD" evidence="1">
    <location>
        <begin position="67"/>
        <end position="167"/>
    </location>
</feature>
<dbReference type="InterPro" id="IPR006675">
    <property type="entry name" value="HDIG_dom"/>
</dbReference>
<dbReference type="PANTHER" id="PTHR33594">
    <property type="entry name" value="SUPERFAMILY HYDROLASE, PUTATIVE (AFU_ORTHOLOGUE AFUA_1G03035)-RELATED"/>
    <property type="match status" value="1"/>
</dbReference>
<dbReference type="Proteomes" id="UP001149411">
    <property type="component" value="Unassembled WGS sequence"/>
</dbReference>
<protein>
    <submittedName>
        <fullName evidence="2">HD domain-containing protein</fullName>
    </submittedName>
</protein>
<dbReference type="Pfam" id="PF01966">
    <property type="entry name" value="HD"/>
    <property type="match status" value="1"/>
</dbReference>
<organism evidence="2 3">
    <name type="scientific">Halorutilus salinus</name>
    <dbReference type="NCBI Taxonomy" id="2487751"/>
    <lineage>
        <taxon>Archaea</taxon>
        <taxon>Methanobacteriati</taxon>
        <taxon>Methanobacteriota</taxon>
        <taxon>Stenosarchaea group</taxon>
        <taxon>Halobacteria</taxon>
        <taxon>Halorutilales</taxon>
        <taxon>Halorutilaceae</taxon>
        <taxon>Halorutilus</taxon>
    </lineage>
</organism>
<name>A0A9Q4C5T3_9EURY</name>
<dbReference type="Gene3D" id="1.10.3210.10">
    <property type="entry name" value="Hypothetical protein af1432"/>
    <property type="match status" value="1"/>
</dbReference>
<comment type="caution">
    <text evidence="2">The sequence shown here is derived from an EMBL/GenBank/DDBJ whole genome shotgun (WGS) entry which is preliminary data.</text>
</comment>
<dbReference type="RefSeq" id="WP_266086645.1">
    <property type="nucleotide sequence ID" value="NZ_RKLV01000004.1"/>
</dbReference>
<dbReference type="SUPFAM" id="SSF109604">
    <property type="entry name" value="HD-domain/PDEase-like"/>
    <property type="match status" value="1"/>
</dbReference>
<dbReference type="PROSITE" id="PS51831">
    <property type="entry name" value="HD"/>
    <property type="match status" value="1"/>
</dbReference>
<dbReference type="AlphaFoldDB" id="A0A9Q4C5T3"/>